<proteinExistence type="predicted"/>
<organism evidence="1">
    <name type="scientific">marine metagenome</name>
    <dbReference type="NCBI Taxonomy" id="408172"/>
    <lineage>
        <taxon>unclassified sequences</taxon>
        <taxon>metagenomes</taxon>
        <taxon>ecological metagenomes</taxon>
    </lineage>
</organism>
<reference evidence="1" key="1">
    <citation type="submission" date="2018-05" db="EMBL/GenBank/DDBJ databases">
        <authorList>
            <person name="Lanie J.A."/>
            <person name="Ng W.-L."/>
            <person name="Kazmierczak K.M."/>
            <person name="Andrzejewski T.M."/>
            <person name="Davidsen T.M."/>
            <person name="Wayne K.J."/>
            <person name="Tettelin H."/>
            <person name="Glass J.I."/>
            <person name="Rusch D."/>
            <person name="Podicherti R."/>
            <person name="Tsui H.-C.T."/>
            <person name="Winkler M.E."/>
        </authorList>
    </citation>
    <scope>NUCLEOTIDE SEQUENCE</scope>
</reference>
<protein>
    <submittedName>
        <fullName evidence="1">Uncharacterized protein</fullName>
    </submittedName>
</protein>
<name>A0A381XMW3_9ZZZZ</name>
<evidence type="ECO:0000313" key="1">
    <source>
        <dbReference type="EMBL" id="SVA66069.1"/>
    </source>
</evidence>
<dbReference type="EMBL" id="UINC01015744">
    <property type="protein sequence ID" value="SVA66069.1"/>
    <property type="molecule type" value="Genomic_DNA"/>
</dbReference>
<accession>A0A381XMW3</accession>
<dbReference type="AlphaFoldDB" id="A0A381XMW3"/>
<gene>
    <name evidence="1" type="ORF">METZ01_LOCUS118923</name>
</gene>
<sequence length="39" mass="4635">MWIYKCDAGAYTEDNVLRLFITIIKHRFSHFLKGEGFVD</sequence>